<reference evidence="3 4" key="2">
    <citation type="journal article" date="2018" name="Plant J.">
        <title>The Physcomitrella patens chromosome-scale assembly reveals moss genome structure and evolution.</title>
        <authorList>
            <person name="Lang D."/>
            <person name="Ullrich K.K."/>
            <person name="Murat F."/>
            <person name="Fuchs J."/>
            <person name="Jenkins J."/>
            <person name="Haas F.B."/>
            <person name="Piednoel M."/>
            <person name="Gundlach H."/>
            <person name="Van Bel M."/>
            <person name="Meyberg R."/>
            <person name="Vives C."/>
            <person name="Morata J."/>
            <person name="Symeonidi A."/>
            <person name="Hiss M."/>
            <person name="Muchero W."/>
            <person name="Kamisugi Y."/>
            <person name="Saleh O."/>
            <person name="Blanc G."/>
            <person name="Decker E.L."/>
            <person name="van Gessel N."/>
            <person name="Grimwood J."/>
            <person name="Hayes R.D."/>
            <person name="Graham S.W."/>
            <person name="Gunter L.E."/>
            <person name="McDaniel S.F."/>
            <person name="Hoernstein S.N.W."/>
            <person name="Larsson A."/>
            <person name="Li F.W."/>
            <person name="Perroud P.F."/>
            <person name="Phillips J."/>
            <person name="Ranjan P."/>
            <person name="Rokshar D.S."/>
            <person name="Rothfels C.J."/>
            <person name="Schneider L."/>
            <person name="Shu S."/>
            <person name="Stevenson D.W."/>
            <person name="Thummler F."/>
            <person name="Tillich M."/>
            <person name="Villarreal Aguilar J.C."/>
            <person name="Widiez T."/>
            <person name="Wong G.K."/>
            <person name="Wymore A."/>
            <person name="Zhang Y."/>
            <person name="Zimmer A.D."/>
            <person name="Quatrano R.S."/>
            <person name="Mayer K.F.X."/>
            <person name="Goodstein D."/>
            <person name="Casacuberta J.M."/>
            <person name="Vandepoele K."/>
            <person name="Reski R."/>
            <person name="Cuming A.C."/>
            <person name="Tuskan G.A."/>
            <person name="Maumus F."/>
            <person name="Salse J."/>
            <person name="Schmutz J."/>
            <person name="Rensing S.A."/>
        </authorList>
    </citation>
    <scope>NUCLEOTIDE SEQUENCE [LARGE SCALE GENOMIC DNA]</scope>
    <source>
        <strain evidence="3 4">cv. Gransden 2004</strain>
    </source>
</reference>
<dbReference type="InterPro" id="IPR040348">
    <property type="entry name" value="POLAR-like"/>
</dbReference>
<feature type="coiled-coil region" evidence="1">
    <location>
        <begin position="447"/>
        <end position="488"/>
    </location>
</feature>
<dbReference type="PANTHER" id="PTHR33476">
    <property type="entry name" value="EMB|CAB62613.1"/>
    <property type="match status" value="1"/>
</dbReference>
<proteinExistence type="predicted"/>
<dbReference type="Gramene" id="Pp3c4_1590V3.8">
    <property type="protein sequence ID" value="Pp3c4_1590V3.8"/>
    <property type="gene ID" value="Pp3c4_1590"/>
</dbReference>
<dbReference type="AlphaFoldDB" id="A0A7I4FNR7"/>
<feature type="compositionally biased region" description="Basic and acidic residues" evidence="2">
    <location>
        <begin position="1093"/>
        <end position="1105"/>
    </location>
</feature>
<reference evidence="3 4" key="1">
    <citation type="journal article" date="2008" name="Science">
        <title>The Physcomitrella genome reveals evolutionary insights into the conquest of land by plants.</title>
        <authorList>
            <person name="Rensing S."/>
            <person name="Lang D."/>
            <person name="Zimmer A."/>
            <person name="Terry A."/>
            <person name="Salamov A."/>
            <person name="Shapiro H."/>
            <person name="Nishiyama T."/>
            <person name="Perroud P.-F."/>
            <person name="Lindquist E."/>
            <person name="Kamisugi Y."/>
            <person name="Tanahashi T."/>
            <person name="Sakakibara K."/>
            <person name="Fujita T."/>
            <person name="Oishi K."/>
            <person name="Shin-I T."/>
            <person name="Kuroki Y."/>
            <person name="Toyoda A."/>
            <person name="Suzuki Y."/>
            <person name="Hashimoto A."/>
            <person name="Yamaguchi K."/>
            <person name="Sugano A."/>
            <person name="Kohara Y."/>
            <person name="Fujiyama A."/>
            <person name="Anterola A."/>
            <person name="Aoki S."/>
            <person name="Ashton N."/>
            <person name="Barbazuk W.B."/>
            <person name="Barker E."/>
            <person name="Bennetzen J."/>
            <person name="Bezanilla M."/>
            <person name="Blankenship R."/>
            <person name="Cho S.H."/>
            <person name="Dutcher S."/>
            <person name="Estelle M."/>
            <person name="Fawcett J.A."/>
            <person name="Gundlach H."/>
            <person name="Hanada K."/>
            <person name="Heyl A."/>
            <person name="Hicks K.A."/>
            <person name="Hugh J."/>
            <person name="Lohr M."/>
            <person name="Mayer K."/>
            <person name="Melkozernov A."/>
            <person name="Murata T."/>
            <person name="Nelson D."/>
            <person name="Pils B."/>
            <person name="Prigge M."/>
            <person name="Reiss B."/>
            <person name="Renner T."/>
            <person name="Rombauts S."/>
            <person name="Rushton P."/>
            <person name="Sanderfoot A."/>
            <person name="Schween G."/>
            <person name="Shiu S.-H."/>
            <person name="Stueber K."/>
            <person name="Theodoulou F.L."/>
            <person name="Tu H."/>
            <person name="Van de Peer Y."/>
            <person name="Verrier P.J."/>
            <person name="Waters E."/>
            <person name="Wood A."/>
            <person name="Yang L."/>
            <person name="Cove D."/>
            <person name="Cuming A."/>
            <person name="Hasebe M."/>
            <person name="Lucas S."/>
            <person name="Mishler D.B."/>
            <person name="Reski R."/>
            <person name="Grigoriev I."/>
            <person name="Quatrano R.S."/>
            <person name="Boore J.L."/>
        </authorList>
    </citation>
    <scope>NUCLEOTIDE SEQUENCE [LARGE SCALE GENOMIC DNA]</scope>
    <source>
        <strain evidence="3 4">cv. Gransden 2004</strain>
    </source>
</reference>
<dbReference type="Gramene" id="Pp3c4_1590V3.10">
    <property type="protein sequence ID" value="Pp3c4_1590V3.10"/>
    <property type="gene ID" value="Pp3c4_1590"/>
</dbReference>
<feature type="compositionally biased region" description="Low complexity" evidence="2">
    <location>
        <begin position="523"/>
        <end position="540"/>
    </location>
</feature>
<dbReference type="GO" id="GO:0008356">
    <property type="term" value="P:asymmetric cell division"/>
    <property type="evidence" value="ECO:0007669"/>
    <property type="project" value="InterPro"/>
</dbReference>
<dbReference type="GeneID" id="112281426"/>
<gene>
    <name evidence="3" type="primary">LOC112281426</name>
</gene>
<organism evidence="3 4">
    <name type="scientific">Physcomitrium patens</name>
    <name type="common">Spreading-leaved earth moss</name>
    <name type="synonym">Physcomitrella patens</name>
    <dbReference type="NCBI Taxonomy" id="3218"/>
    <lineage>
        <taxon>Eukaryota</taxon>
        <taxon>Viridiplantae</taxon>
        <taxon>Streptophyta</taxon>
        <taxon>Embryophyta</taxon>
        <taxon>Bryophyta</taxon>
        <taxon>Bryophytina</taxon>
        <taxon>Bryopsida</taxon>
        <taxon>Funariidae</taxon>
        <taxon>Funariales</taxon>
        <taxon>Funariaceae</taxon>
        <taxon>Physcomitrium</taxon>
    </lineage>
</organism>
<reference evidence="3" key="3">
    <citation type="submission" date="2020-12" db="UniProtKB">
        <authorList>
            <consortium name="EnsemblPlants"/>
        </authorList>
    </citation>
    <scope>IDENTIFICATION</scope>
</reference>
<dbReference type="EnsemblPlants" id="Pp3c4_1590V3.8">
    <property type="protein sequence ID" value="Pp3c4_1590V3.8"/>
    <property type="gene ID" value="Pp3c4_1590"/>
</dbReference>
<accession>A0A7I4FNR7</accession>
<feature type="compositionally biased region" description="Basic and acidic residues" evidence="2">
    <location>
        <begin position="584"/>
        <end position="598"/>
    </location>
</feature>
<keyword evidence="1" id="KW-0175">Coiled coil</keyword>
<feature type="compositionally biased region" description="Polar residues" evidence="2">
    <location>
        <begin position="9"/>
        <end position="23"/>
    </location>
</feature>
<dbReference type="EMBL" id="ABEU02000004">
    <property type="status" value="NOT_ANNOTATED_CDS"/>
    <property type="molecule type" value="Genomic_DNA"/>
</dbReference>
<evidence type="ECO:0000313" key="4">
    <source>
        <dbReference type="Proteomes" id="UP000006727"/>
    </source>
</evidence>
<dbReference type="EnsemblPlants" id="Pp3c4_1590V3.6">
    <property type="protein sequence ID" value="Pp3c4_1590V3.6"/>
    <property type="gene ID" value="Pp3c4_1590"/>
</dbReference>
<feature type="compositionally biased region" description="Polar residues" evidence="2">
    <location>
        <begin position="1028"/>
        <end position="1042"/>
    </location>
</feature>
<evidence type="ECO:0000256" key="1">
    <source>
        <dbReference type="SAM" id="Coils"/>
    </source>
</evidence>
<feature type="region of interest" description="Disordered" evidence="2">
    <location>
        <begin position="1"/>
        <end position="23"/>
    </location>
</feature>
<feature type="region of interest" description="Disordered" evidence="2">
    <location>
        <begin position="942"/>
        <end position="977"/>
    </location>
</feature>
<dbReference type="EnsemblPlants" id="Pp3c4_1590V3.7">
    <property type="protein sequence ID" value="Pp3c4_1590V3.7"/>
    <property type="gene ID" value="Pp3c4_1590"/>
</dbReference>
<feature type="region of interest" description="Disordered" evidence="2">
    <location>
        <begin position="168"/>
        <end position="190"/>
    </location>
</feature>
<dbReference type="Gramene" id="Pp3c4_1590V3.9">
    <property type="protein sequence ID" value="Pp3c4_1590V3.9"/>
    <property type="gene ID" value="Pp3c4_1590"/>
</dbReference>
<dbReference type="PANTHER" id="PTHR33476:SF22">
    <property type="entry name" value="PROTEIN POLAR LOCALIZATION DURING ASYMMETRIC DIVISION AND REDISTRIBUTION"/>
    <property type="match status" value="1"/>
</dbReference>
<dbReference type="KEGG" id="ppp:112281426"/>
<sequence>MSDRRKVNLSFNHTSKRSGSTRTSFADARDFVWDSSSVKKKKDGMGAAADLAPSDIQPDAFSWGLVGHSDPFLGYDAAGIWGTIAKGEDQSIAGYRRQSAVKNSKGAALARKVRGLSASPKAVSSLESCLRAQMADLFVPNRVKVISRPPNFPSPAVAKAKSETLKPVDIPASPSRDINVIDENSSSSRRSGLLKLPNLSKFLKEYASKLALTSKDESITNNVTGNKGVSENDMASNSSNGSSCKEPIVLVHLKNQNVADCRGFVSNFSELGLYRFSSEGSAVVSFDTLVFIFGVALGVLIVSGSHRTEVNMLRKLLEEAQASVEGLKLELAKREGAVRNDRFDSASVSDIEQEDQMADLEAELEAELDQLTGRDSATMDSQYSAFDELDTDGVVSVVHGDLAPTGLPARVEESSDEDLSPPAQPACLNNYAVSPRELTRLLHKLQKARQDDLISELEEDLEAALSKLQSRDKELEVLKERLRRLTEVSCTSASGDECLTPCTPQKGETSADRSSTTREEVKGVSAVPGEGSSSGGVDSSHLPVQEGDLPAIVLLSEEIPTGFHSHPSLGSGRQGVLKSSLHMETTKQESDVTGRESSKGWGISGESNEQDNNAFDVLLQPVIEFEDEGRSQAEVAARDCKLILDNAQIITQLIDSVHGLESYGDQAESVELGSATPSFGLLSSSVSISDAVDHPVESATPEPFKGRGIGGALFSQAKLGVPHPSRRTSCNSDVNNPVLNRKLDSEKPPFPNPDNCTANVRYTEAMESSKSVSDISEAETLDHKTPYSVKYIDLTTRPASEPVVPADDNPPFWVGVGVGRAGLTTPVEKVRQKLFMSHQSAPVQWPGELSPTVLEKIARWEGLMEGETPGPAAGSDWECQSRVSECDDFNVFSEENLVLEAEEMLGRMLIKRFVEKAKCGSDVLVKKAQSALATLERRDSMEGDSCNGEDACMNEKTGSEASFSERGRSDVQEKQPTSFLGDTVREEYEFFRRLEILSKDRKSTKIVKEAASIETAVAVGMHSDVDPRSNSGMSAQVSTGGQHSRIVDVSTEQKPDSLVKEKHEKQMFARNGDRGSASWLSRDAGQVARRRGGQREDEVRSRRRL</sequence>
<evidence type="ECO:0000313" key="3">
    <source>
        <dbReference type="EnsemblPlants" id="Pp3c4_1590V3.9"/>
    </source>
</evidence>
<dbReference type="Proteomes" id="UP000006727">
    <property type="component" value="Chromosome 4"/>
</dbReference>
<dbReference type="RefSeq" id="XP_024373696.1">
    <property type="nucleotide sequence ID" value="XM_024517928.2"/>
</dbReference>
<feature type="coiled-coil region" evidence="1">
    <location>
        <begin position="310"/>
        <end position="374"/>
    </location>
</feature>
<feature type="compositionally biased region" description="Basic and acidic residues" evidence="2">
    <location>
        <begin position="963"/>
        <end position="973"/>
    </location>
</feature>
<feature type="region of interest" description="Disordered" evidence="2">
    <location>
        <begin position="221"/>
        <end position="241"/>
    </location>
</feature>
<dbReference type="EnsemblPlants" id="Pp3c4_1590V3.10">
    <property type="protein sequence ID" value="Pp3c4_1590V3.10"/>
    <property type="gene ID" value="Pp3c4_1590"/>
</dbReference>
<protein>
    <submittedName>
        <fullName evidence="3">Uncharacterized protein</fullName>
    </submittedName>
</protein>
<dbReference type="EnsemblPlants" id="Pp3c4_1590V3.9">
    <property type="protein sequence ID" value="Pp3c4_1590V3.9"/>
    <property type="gene ID" value="Pp3c4_1590"/>
</dbReference>
<feature type="region of interest" description="Disordered" evidence="2">
    <location>
        <begin position="493"/>
        <end position="544"/>
    </location>
</feature>
<name>A0A7I4FNR7_PHYPA</name>
<dbReference type="Gramene" id="Pp3c4_1590V3.7">
    <property type="protein sequence ID" value="Pp3c4_1590V3.7"/>
    <property type="gene ID" value="Pp3c4_1590"/>
</dbReference>
<dbReference type="OrthoDB" id="1701885at2759"/>
<feature type="region of interest" description="Disordered" evidence="2">
    <location>
        <begin position="1025"/>
        <end position="1105"/>
    </location>
</feature>
<dbReference type="Gramene" id="Pp3c4_1590V3.6">
    <property type="protein sequence ID" value="Pp3c4_1590V3.6"/>
    <property type="gene ID" value="Pp3c4_1590"/>
</dbReference>
<evidence type="ECO:0000256" key="2">
    <source>
        <dbReference type="SAM" id="MobiDB-lite"/>
    </source>
</evidence>
<keyword evidence="4" id="KW-1185">Reference proteome</keyword>
<feature type="compositionally biased region" description="Basic and acidic residues" evidence="2">
    <location>
        <begin position="1051"/>
        <end position="1073"/>
    </location>
</feature>
<feature type="compositionally biased region" description="Basic and acidic residues" evidence="2">
    <location>
        <begin position="509"/>
        <end position="522"/>
    </location>
</feature>
<feature type="region of interest" description="Disordered" evidence="2">
    <location>
        <begin position="581"/>
        <end position="609"/>
    </location>
</feature>